<reference evidence="2" key="1">
    <citation type="submission" date="2016-06" db="EMBL/GenBank/DDBJ databases">
        <title>Parallel loss of symbiosis genes in relatives of nitrogen-fixing non-legume Parasponia.</title>
        <authorList>
            <person name="Van Velzen R."/>
            <person name="Holmer R."/>
            <person name="Bu F."/>
            <person name="Rutten L."/>
            <person name="Van Zeijl A."/>
            <person name="Liu W."/>
            <person name="Santuari L."/>
            <person name="Cao Q."/>
            <person name="Sharma T."/>
            <person name="Shen D."/>
            <person name="Roswanjaya Y."/>
            <person name="Wardhani T."/>
            <person name="Kalhor M.S."/>
            <person name="Jansen J."/>
            <person name="Van den Hoogen J."/>
            <person name="Gungor B."/>
            <person name="Hartog M."/>
            <person name="Hontelez J."/>
            <person name="Verver J."/>
            <person name="Yang W.-C."/>
            <person name="Schijlen E."/>
            <person name="Repin R."/>
            <person name="Schilthuizen M."/>
            <person name="Schranz E."/>
            <person name="Heidstra R."/>
            <person name="Miyata K."/>
            <person name="Fedorova E."/>
            <person name="Kohlen W."/>
            <person name="Bisseling T."/>
            <person name="Smit S."/>
            <person name="Geurts R."/>
        </authorList>
    </citation>
    <scope>NUCLEOTIDE SEQUENCE [LARGE SCALE GENOMIC DNA]</scope>
    <source>
        <strain evidence="2">cv. WU1-14</strain>
    </source>
</reference>
<protein>
    <submittedName>
        <fullName evidence="1">Uncharacterized protein</fullName>
    </submittedName>
</protein>
<organism evidence="1 2">
    <name type="scientific">Parasponia andersonii</name>
    <name type="common">Sponia andersonii</name>
    <dbReference type="NCBI Taxonomy" id="3476"/>
    <lineage>
        <taxon>Eukaryota</taxon>
        <taxon>Viridiplantae</taxon>
        <taxon>Streptophyta</taxon>
        <taxon>Embryophyta</taxon>
        <taxon>Tracheophyta</taxon>
        <taxon>Spermatophyta</taxon>
        <taxon>Magnoliopsida</taxon>
        <taxon>eudicotyledons</taxon>
        <taxon>Gunneridae</taxon>
        <taxon>Pentapetalae</taxon>
        <taxon>rosids</taxon>
        <taxon>fabids</taxon>
        <taxon>Rosales</taxon>
        <taxon>Cannabaceae</taxon>
        <taxon>Parasponia</taxon>
    </lineage>
</organism>
<name>A0A2P5A4M8_PARAD</name>
<accession>A0A2P5A4M8</accession>
<sequence length="111" mass="12297">MALCLELRFQILACFVPNEYGVFLSEKARQDAMSLDLKTGVGEIGLDGASCSKVIWKIFCSWRPVLAEFKSEHFSEDVFGRSSSMALGIVSSEVVMVSKNLSVGIGRWTKR</sequence>
<evidence type="ECO:0000313" key="2">
    <source>
        <dbReference type="Proteomes" id="UP000237105"/>
    </source>
</evidence>
<dbReference type="Proteomes" id="UP000237105">
    <property type="component" value="Unassembled WGS sequence"/>
</dbReference>
<dbReference type="EMBL" id="JXTB01001019">
    <property type="protein sequence ID" value="PON31503.1"/>
    <property type="molecule type" value="Genomic_DNA"/>
</dbReference>
<keyword evidence="2" id="KW-1185">Reference proteome</keyword>
<proteinExistence type="predicted"/>
<comment type="caution">
    <text evidence="1">The sequence shown here is derived from an EMBL/GenBank/DDBJ whole genome shotgun (WGS) entry which is preliminary data.</text>
</comment>
<evidence type="ECO:0000313" key="1">
    <source>
        <dbReference type="EMBL" id="PON31503.1"/>
    </source>
</evidence>
<feature type="non-terminal residue" evidence="1">
    <location>
        <position position="111"/>
    </location>
</feature>
<dbReference type="AlphaFoldDB" id="A0A2P5A4M8"/>
<gene>
    <name evidence="1" type="ORF">PanWU01x14_369360</name>
</gene>